<evidence type="ECO:0000313" key="3">
    <source>
        <dbReference type="Proteomes" id="UP001321473"/>
    </source>
</evidence>
<gene>
    <name evidence="2" type="ORF">V5799_009836</name>
</gene>
<sequence length="137" mass="15596">MNILIYFSYLFPMILKAMHRIKARLAQSCLGSLLIHHRYLTLQELELASPFLHGHQLDNTCRPTSTVRQDVPPALRAQCSVLPAESGPASAVPPRNRRRRQPSGPGLRTSAQESSLASERPRRNTRKSFWFKDYVSQ</sequence>
<proteinExistence type="predicted"/>
<dbReference type="EMBL" id="JARKHS020005166">
    <property type="protein sequence ID" value="KAK8783799.1"/>
    <property type="molecule type" value="Genomic_DNA"/>
</dbReference>
<evidence type="ECO:0000256" key="1">
    <source>
        <dbReference type="SAM" id="MobiDB-lite"/>
    </source>
</evidence>
<dbReference type="AlphaFoldDB" id="A0AAQ4F9R7"/>
<accession>A0AAQ4F9R7</accession>
<dbReference type="Proteomes" id="UP001321473">
    <property type="component" value="Unassembled WGS sequence"/>
</dbReference>
<comment type="caution">
    <text evidence="2">The sequence shown here is derived from an EMBL/GenBank/DDBJ whole genome shotgun (WGS) entry which is preliminary data.</text>
</comment>
<protein>
    <submittedName>
        <fullName evidence="2">Uncharacterized protein</fullName>
    </submittedName>
</protein>
<reference evidence="2 3" key="1">
    <citation type="journal article" date="2023" name="Arcadia Sci">
        <title>De novo assembly of a long-read Amblyomma americanum tick genome.</title>
        <authorList>
            <person name="Chou S."/>
            <person name="Poskanzer K.E."/>
            <person name="Rollins M."/>
            <person name="Thuy-Boun P.S."/>
        </authorList>
    </citation>
    <scope>NUCLEOTIDE SEQUENCE [LARGE SCALE GENOMIC DNA]</scope>
    <source>
        <strain evidence="2">F_SG_1</strain>
        <tissue evidence="2">Salivary glands</tissue>
    </source>
</reference>
<organism evidence="2 3">
    <name type="scientific">Amblyomma americanum</name>
    <name type="common">Lone star tick</name>
    <dbReference type="NCBI Taxonomy" id="6943"/>
    <lineage>
        <taxon>Eukaryota</taxon>
        <taxon>Metazoa</taxon>
        <taxon>Ecdysozoa</taxon>
        <taxon>Arthropoda</taxon>
        <taxon>Chelicerata</taxon>
        <taxon>Arachnida</taxon>
        <taxon>Acari</taxon>
        <taxon>Parasitiformes</taxon>
        <taxon>Ixodida</taxon>
        <taxon>Ixodoidea</taxon>
        <taxon>Ixodidae</taxon>
        <taxon>Amblyomminae</taxon>
        <taxon>Amblyomma</taxon>
    </lineage>
</organism>
<feature type="region of interest" description="Disordered" evidence="1">
    <location>
        <begin position="82"/>
        <end position="123"/>
    </location>
</feature>
<name>A0AAQ4F9R7_AMBAM</name>
<keyword evidence="3" id="KW-1185">Reference proteome</keyword>
<evidence type="ECO:0000313" key="2">
    <source>
        <dbReference type="EMBL" id="KAK8783799.1"/>
    </source>
</evidence>